<dbReference type="RefSeq" id="WP_216479922.1">
    <property type="nucleotide sequence ID" value="NZ_JAHLQJ010000014.1"/>
</dbReference>
<keyword evidence="4" id="KW-0472">Membrane</keyword>
<keyword evidence="4" id="KW-1133">Transmembrane helix</keyword>
<keyword evidence="4" id="KW-0812">Transmembrane</keyword>
<sequence length="442" mass="48873">MISLTVFLLPCYSDSRAAEENASLISLQDIVDKASPGERIVLPDGSYLGPVRIDKQIVIQASEQVVLVNDHPAPAISIQADGVVVQGIRIIQKQGGDDSTAVSVQADEVILKELEIRTRGYGIQLRDAHDGALEGNYIAWDRSQGPSSLGEKGNGIDLYKSSGNLIEQNVIVNMKDGIYLDNSKDLMIADNQIFESRYGIHCMYVDGTKIVGNVGEYNITGAMIMGVREVTVSSNSFAKQRSNVNSQGILLYDVRDSLVEKNVLEGNRVGIYLERSSRNELSYNSISRNFVGIQFVSAEDNLIHYNDFVANVIEAEATKSESNQLHHNFWDMADLLDLDDDGVSELSYAINPFYRNLITRIPAFQLFFQSPGIHFLSTMAEQERQGWTIDHSPGMKLNMPRMSVDASTDNNSLPESMFLTIVASMLLLISGLTIIYSRGSKE</sequence>
<dbReference type="Pfam" id="PF05048">
    <property type="entry name" value="NosD"/>
    <property type="match status" value="1"/>
</dbReference>
<evidence type="ECO:0000313" key="7">
    <source>
        <dbReference type="Proteomes" id="UP000743001"/>
    </source>
</evidence>
<keyword evidence="2" id="KW-0677">Repeat</keyword>
<gene>
    <name evidence="6" type="ORF">KQJ23_15985</name>
</gene>
<feature type="domain" description="Carbohydrate-binding/sugar hydrolysis" evidence="5">
    <location>
        <begin position="34"/>
        <end position="211"/>
    </location>
</feature>
<evidence type="ECO:0000259" key="5">
    <source>
        <dbReference type="SMART" id="SM00722"/>
    </source>
</evidence>
<keyword evidence="7" id="KW-1185">Reference proteome</keyword>
<evidence type="ECO:0000256" key="3">
    <source>
        <dbReference type="ARBA" id="ARBA00022786"/>
    </source>
</evidence>
<dbReference type="PANTHER" id="PTHR22990">
    <property type="entry name" value="F-BOX ONLY PROTEIN"/>
    <property type="match status" value="1"/>
</dbReference>
<dbReference type="InterPro" id="IPR007742">
    <property type="entry name" value="NosD_dom"/>
</dbReference>
<comment type="pathway">
    <text evidence="1">Protein modification; protein ubiquitination.</text>
</comment>
<name>A0ABS6FSX8_9BACL</name>
<proteinExistence type="predicted"/>
<dbReference type="PANTHER" id="PTHR22990:SF15">
    <property type="entry name" value="F-BOX ONLY PROTEIN 10"/>
    <property type="match status" value="1"/>
</dbReference>
<dbReference type="SMART" id="SM00722">
    <property type="entry name" value="CASH"/>
    <property type="match status" value="1"/>
</dbReference>
<dbReference type="InterPro" id="IPR006626">
    <property type="entry name" value="PbH1"/>
</dbReference>
<comment type="caution">
    <text evidence="6">The sequence shown here is derived from an EMBL/GenBank/DDBJ whole genome shotgun (WGS) entry which is preliminary data.</text>
</comment>
<evidence type="ECO:0000256" key="4">
    <source>
        <dbReference type="SAM" id="Phobius"/>
    </source>
</evidence>
<dbReference type="Proteomes" id="UP000743001">
    <property type="component" value="Unassembled WGS sequence"/>
</dbReference>
<dbReference type="EMBL" id="JAHLQJ010000014">
    <property type="protein sequence ID" value="MBU5673328.1"/>
    <property type="molecule type" value="Genomic_DNA"/>
</dbReference>
<dbReference type="SMART" id="SM00710">
    <property type="entry name" value="PbH1"/>
    <property type="match status" value="7"/>
</dbReference>
<evidence type="ECO:0000313" key="6">
    <source>
        <dbReference type="EMBL" id="MBU5673328.1"/>
    </source>
</evidence>
<dbReference type="InterPro" id="IPR022441">
    <property type="entry name" value="Para_beta_helix_rpt-2"/>
</dbReference>
<evidence type="ECO:0000256" key="2">
    <source>
        <dbReference type="ARBA" id="ARBA00022737"/>
    </source>
</evidence>
<keyword evidence="3" id="KW-0833">Ubl conjugation pathway</keyword>
<dbReference type="NCBIfam" id="TIGR03804">
    <property type="entry name" value="para_beta_helix"/>
    <property type="match status" value="3"/>
</dbReference>
<feature type="transmembrane region" description="Helical" evidence="4">
    <location>
        <begin position="417"/>
        <end position="436"/>
    </location>
</feature>
<dbReference type="InterPro" id="IPR051550">
    <property type="entry name" value="SCF-Subunits/Alg-Epimerases"/>
</dbReference>
<organism evidence="6 7">
    <name type="scientific">Paenibacillus brevis</name>
    <dbReference type="NCBI Taxonomy" id="2841508"/>
    <lineage>
        <taxon>Bacteria</taxon>
        <taxon>Bacillati</taxon>
        <taxon>Bacillota</taxon>
        <taxon>Bacilli</taxon>
        <taxon>Bacillales</taxon>
        <taxon>Paenibacillaceae</taxon>
        <taxon>Paenibacillus</taxon>
    </lineage>
</organism>
<accession>A0ABS6FSX8</accession>
<reference evidence="6 7" key="1">
    <citation type="submission" date="2021-06" db="EMBL/GenBank/DDBJ databases">
        <authorList>
            <person name="Sun Q."/>
            <person name="Li D."/>
        </authorList>
    </citation>
    <scope>NUCLEOTIDE SEQUENCE [LARGE SCALE GENOMIC DNA]</scope>
    <source>
        <strain evidence="6 7">MSJ-6</strain>
    </source>
</reference>
<dbReference type="InterPro" id="IPR006633">
    <property type="entry name" value="Carb-bd_sugar_hydrolysis-dom"/>
</dbReference>
<evidence type="ECO:0000256" key="1">
    <source>
        <dbReference type="ARBA" id="ARBA00004906"/>
    </source>
</evidence>
<protein>
    <submittedName>
        <fullName evidence="6">Right-handed parallel beta-helix repeat-containing protein</fullName>
    </submittedName>
</protein>